<dbReference type="InterPro" id="IPR020904">
    <property type="entry name" value="Sc_DH/Rdtase_CS"/>
</dbReference>
<dbReference type="PANTHER" id="PTHR42760:SF133">
    <property type="entry name" value="3-OXOACYL-[ACYL-CARRIER-PROTEIN] REDUCTASE"/>
    <property type="match status" value="1"/>
</dbReference>
<dbReference type="InterPro" id="IPR002347">
    <property type="entry name" value="SDR_fam"/>
</dbReference>
<reference evidence="3 4" key="1">
    <citation type="journal article" date="2014" name="BMC Genomics">
        <title>Comparison of environmental and isolate Sulfobacillus genomes reveals diverse carbon, sulfur, nitrogen, and hydrogen metabolisms.</title>
        <authorList>
            <person name="Justice N.B."/>
            <person name="Norman A."/>
            <person name="Brown C.T."/>
            <person name="Singh A."/>
            <person name="Thomas B.C."/>
            <person name="Banfield J.F."/>
        </authorList>
    </citation>
    <scope>NUCLEOTIDE SEQUENCE [LARGE SCALE GENOMIC DNA]</scope>
    <source>
        <strain evidence="3">AMDSBA4</strain>
    </source>
</reference>
<evidence type="ECO:0000313" key="3">
    <source>
        <dbReference type="EMBL" id="PSR35316.1"/>
    </source>
</evidence>
<keyword evidence="2" id="KW-0560">Oxidoreductase</keyword>
<evidence type="ECO:0000313" key="4">
    <source>
        <dbReference type="Proteomes" id="UP000242972"/>
    </source>
</evidence>
<dbReference type="PRINTS" id="PR00080">
    <property type="entry name" value="SDRFAMILY"/>
</dbReference>
<evidence type="ECO:0000256" key="1">
    <source>
        <dbReference type="ARBA" id="ARBA00006484"/>
    </source>
</evidence>
<dbReference type="Gene3D" id="3.40.50.720">
    <property type="entry name" value="NAD(P)-binding Rossmann-like Domain"/>
    <property type="match status" value="1"/>
</dbReference>
<dbReference type="NCBIfam" id="NF009466">
    <property type="entry name" value="PRK12826.1-2"/>
    <property type="match status" value="1"/>
</dbReference>
<dbReference type="PROSITE" id="PS00061">
    <property type="entry name" value="ADH_SHORT"/>
    <property type="match status" value="1"/>
</dbReference>
<dbReference type="InterPro" id="IPR036291">
    <property type="entry name" value="NAD(P)-bd_dom_sf"/>
</dbReference>
<comment type="caution">
    <text evidence="3">The sequence shown here is derived from an EMBL/GenBank/DDBJ whole genome shotgun (WGS) entry which is preliminary data.</text>
</comment>
<dbReference type="FunFam" id="3.40.50.720:FF:000084">
    <property type="entry name" value="Short-chain dehydrogenase reductase"/>
    <property type="match status" value="1"/>
</dbReference>
<accession>A0A2T2XLD8</accession>
<name>A0A2T2XLD8_9FIRM</name>
<dbReference type="PANTHER" id="PTHR42760">
    <property type="entry name" value="SHORT-CHAIN DEHYDROGENASES/REDUCTASES FAMILY MEMBER"/>
    <property type="match status" value="1"/>
</dbReference>
<dbReference type="PRINTS" id="PR00081">
    <property type="entry name" value="GDHRDH"/>
</dbReference>
<dbReference type="EMBL" id="PXYW01000002">
    <property type="protein sequence ID" value="PSR35316.1"/>
    <property type="molecule type" value="Genomic_DNA"/>
</dbReference>
<dbReference type="CDD" id="cd05233">
    <property type="entry name" value="SDR_c"/>
    <property type="match status" value="1"/>
</dbReference>
<dbReference type="GO" id="GO:0008206">
    <property type="term" value="P:bile acid metabolic process"/>
    <property type="evidence" value="ECO:0007669"/>
    <property type="project" value="UniProtKB-ARBA"/>
</dbReference>
<evidence type="ECO:0000256" key="2">
    <source>
        <dbReference type="ARBA" id="ARBA00023002"/>
    </source>
</evidence>
<dbReference type="AlphaFoldDB" id="A0A2T2XLD8"/>
<dbReference type="Proteomes" id="UP000242972">
    <property type="component" value="Unassembled WGS sequence"/>
</dbReference>
<dbReference type="SUPFAM" id="SSF51735">
    <property type="entry name" value="NAD(P)-binding Rossmann-fold domains"/>
    <property type="match status" value="1"/>
</dbReference>
<comment type="similarity">
    <text evidence="1">Belongs to the short-chain dehydrogenases/reductases (SDR) family.</text>
</comment>
<organism evidence="3 4">
    <name type="scientific">Sulfobacillus benefaciens</name>
    <dbReference type="NCBI Taxonomy" id="453960"/>
    <lineage>
        <taxon>Bacteria</taxon>
        <taxon>Bacillati</taxon>
        <taxon>Bacillota</taxon>
        <taxon>Clostridia</taxon>
        <taxon>Eubacteriales</taxon>
        <taxon>Clostridiales Family XVII. Incertae Sedis</taxon>
        <taxon>Sulfobacillus</taxon>
    </lineage>
</organism>
<sequence>MESPLMRTEATSPPLSLQDQVIIITGGNGGLGRAIAFKFAEAGARLVLAATNRDTLEETRQELELVGTKVLTVPTDVRQASDIHQLVHATQEHFGQVDVLVNNAGISGPTKAVADITLEEWNHTLDVNLTGAFLASQAVLPLMIAQGYGNIINISSIFGKRGYPYRSAYAASKWALIGFTQTLALEVGKHHIRVNAICPGPLKGDRIERVWKERARVRNIPWQAIEEKMVRMAALRRIPELEEAANVALFLASQQSSAMTGQALNVSAGTEMR</sequence>
<gene>
    <name evidence="3" type="ORF">C7B46_01205</name>
</gene>
<protein>
    <submittedName>
        <fullName evidence="3">Short-chain dehydrogenase</fullName>
    </submittedName>
</protein>
<dbReference type="GO" id="GO:0016616">
    <property type="term" value="F:oxidoreductase activity, acting on the CH-OH group of donors, NAD or NADP as acceptor"/>
    <property type="evidence" value="ECO:0007669"/>
    <property type="project" value="TreeGrafter"/>
</dbReference>
<proteinExistence type="inferred from homology"/>
<dbReference type="Pfam" id="PF13561">
    <property type="entry name" value="adh_short_C2"/>
    <property type="match status" value="1"/>
</dbReference>